<sequence>MRGREEVGASIDFAPLRRERTSSRAETPSSDCYPVRVAAPQAPVGNLLAISDLHISYAENRDIAAELEPESESDWLIIAGDVSEIVEDFEQILRLLAERFAKVIWVPGNHELWTHPQDAVQLRGEHRYRELVGICRRLGVLTPEDPYPLWTGEGGPAWIVPMFVGYDYSFYPPGARNKTEGLEIAYASGVVCSDEFLLHPDPHPSREDWCSARIAETERRLSELDDAYPTVLINHYPLVREPTDVLRYPEFAQWCGTQRTADWHRRFRASCVVYGHLHIPRITHHDGVPFHEVSLGYPREWRKHGHRHGLLRTVLPSGTTARLRRRRTAATTALAAGSARALRLTHHHPCGVAPAESALADRNAHSGAVLHALLHLRRDESPAASFTSFRWLPS</sequence>
<evidence type="ECO:0000313" key="3">
    <source>
        <dbReference type="Proteomes" id="UP001501218"/>
    </source>
</evidence>
<evidence type="ECO:0000313" key="2">
    <source>
        <dbReference type="EMBL" id="GAA2362753.1"/>
    </source>
</evidence>
<protein>
    <recommendedName>
        <fullName evidence="1">Calcineurin-like phosphoesterase domain-containing protein</fullName>
    </recommendedName>
</protein>
<accession>A0ABN3GXA8</accession>
<dbReference type="Gene3D" id="3.60.21.10">
    <property type="match status" value="1"/>
</dbReference>
<dbReference type="SUPFAM" id="SSF56300">
    <property type="entry name" value="Metallo-dependent phosphatases"/>
    <property type="match status" value="1"/>
</dbReference>
<dbReference type="PANTHER" id="PTHR36492:SF2">
    <property type="entry name" value="[ACYL-CARRIER-PROTEIN] PHOSPHODIESTERASE PPTH"/>
    <property type="match status" value="1"/>
</dbReference>
<reference evidence="2 3" key="1">
    <citation type="journal article" date="2019" name="Int. J. Syst. Evol. Microbiol.">
        <title>The Global Catalogue of Microorganisms (GCM) 10K type strain sequencing project: providing services to taxonomists for standard genome sequencing and annotation.</title>
        <authorList>
            <consortium name="The Broad Institute Genomics Platform"/>
            <consortium name="The Broad Institute Genome Sequencing Center for Infectious Disease"/>
            <person name="Wu L."/>
            <person name="Ma J."/>
        </authorList>
    </citation>
    <scope>NUCLEOTIDE SEQUENCE [LARGE SCALE GENOMIC DNA]</scope>
    <source>
        <strain evidence="2 3">JCM 16221</strain>
    </source>
</reference>
<organism evidence="2 3">
    <name type="scientific">Saccharopolyspora halophila</name>
    <dbReference type="NCBI Taxonomy" id="405551"/>
    <lineage>
        <taxon>Bacteria</taxon>
        <taxon>Bacillati</taxon>
        <taxon>Actinomycetota</taxon>
        <taxon>Actinomycetes</taxon>
        <taxon>Pseudonocardiales</taxon>
        <taxon>Pseudonocardiaceae</taxon>
        <taxon>Saccharopolyspora</taxon>
    </lineage>
</organism>
<keyword evidence="3" id="KW-1185">Reference proteome</keyword>
<name>A0ABN3GXA8_9PSEU</name>
<evidence type="ECO:0000259" key="1">
    <source>
        <dbReference type="Pfam" id="PF00149"/>
    </source>
</evidence>
<dbReference type="InterPro" id="IPR004843">
    <property type="entry name" value="Calcineurin-like_PHP"/>
</dbReference>
<comment type="caution">
    <text evidence="2">The sequence shown here is derived from an EMBL/GenBank/DDBJ whole genome shotgun (WGS) entry which is preliminary data.</text>
</comment>
<dbReference type="InterPro" id="IPR052963">
    <property type="entry name" value="Pantetheine_PDE"/>
</dbReference>
<gene>
    <name evidence="2" type="ORF">GCM10009854_48010</name>
</gene>
<dbReference type="PANTHER" id="PTHR36492">
    <property type="match status" value="1"/>
</dbReference>
<proteinExistence type="predicted"/>
<dbReference type="Pfam" id="PF00149">
    <property type="entry name" value="Metallophos"/>
    <property type="match status" value="1"/>
</dbReference>
<dbReference type="CDD" id="cd00838">
    <property type="entry name" value="MPP_superfamily"/>
    <property type="match status" value="1"/>
</dbReference>
<dbReference type="InterPro" id="IPR029052">
    <property type="entry name" value="Metallo-depent_PP-like"/>
</dbReference>
<feature type="domain" description="Calcineurin-like phosphoesterase" evidence="1">
    <location>
        <begin position="47"/>
        <end position="280"/>
    </location>
</feature>
<dbReference type="Proteomes" id="UP001501218">
    <property type="component" value="Unassembled WGS sequence"/>
</dbReference>
<dbReference type="EMBL" id="BAAARA010000024">
    <property type="protein sequence ID" value="GAA2362753.1"/>
    <property type="molecule type" value="Genomic_DNA"/>
</dbReference>